<protein>
    <recommendedName>
        <fullName evidence="4">Pierisin-like domain-containing protein</fullName>
    </recommendedName>
</protein>
<dbReference type="Gene3D" id="3.90.210.10">
    <property type="entry name" value="Heat-Labile Enterotoxin, subunit A"/>
    <property type="match status" value="1"/>
</dbReference>
<evidence type="ECO:0000313" key="6">
    <source>
        <dbReference type="Proteomes" id="UP000475666"/>
    </source>
</evidence>
<dbReference type="Pfam" id="PF22596">
    <property type="entry name" value="Scabin-like"/>
    <property type="match status" value="1"/>
</dbReference>
<feature type="region of interest" description="Disordered" evidence="2">
    <location>
        <begin position="912"/>
        <end position="931"/>
    </location>
</feature>
<feature type="domain" description="Pierisin-like" evidence="4">
    <location>
        <begin position="5217"/>
        <end position="5316"/>
    </location>
</feature>
<gene>
    <name evidence="5" type="ORF">G3I66_32645</name>
</gene>
<feature type="region of interest" description="Disordered" evidence="2">
    <location>
        <begin position="3092"/>
        <end position="3139"/>
    </location>
</feature>
<feature type="region of interest" description="Disordered" evidence="2">
    <location>
        <begin position="1183"/>
        <end position="1220"/>
    </location>
</feature>
<feature type="compositionally biased region" description="Low complexity" evidence="2">
    <location>
        <begin position="4776"/>
        <end position="4791"/>
    </location>
</feature>
<feature type="compositionally biased region" description="Gly residues" evidence="2">
    <location>
        <begin position="3104"/>
        <end position="3115"/>
    </location>
</feature>
<feature type="compositionally biased region" description="Low complexity" evidence="2">
    <location>
        <begin position="476"/>
        <end position="488"/>
    </location>
</feature>
<feature type="compositionally biased region" description="Basic and acidic residues" evidence="2">
    <location>
        <begin position="914"/>
        <end position="926"/>
    </location>
</feature>
<evidence type="ECO:0000256" key="1">
    <source>
        <dbReference type="SAM" id="Coils"/>
    </source>
</evidence>
<feature type="region of interest" description="Disordered" evidence="2">
    <location>
        <begin position="4615"/>
        <end position="4661"/>
    </location>
</feature>
<reference evidence="5 6" key="1">
    <citation type="submission" date="2020-01" db="EMBL/GenBank/DDBJ databases">
        <title>Insect and environment-associated Actinomycetes.</title>
        <authorList>
            <person name="Currrie C."/>
            <person name="Chevrette M."/>
            <person name="Carlson C."/>
            <person name="Stubbendieck R."/>
            <person name="Wendt-Pienkowski E."/>
        </authorList>
    </citation>
    <scope>NUCLEOTIDE SEQUENCE [LARGE SCALE GENOMIC DNA]</scope>
    <source>
        <strain evidence="5 6">SID7739</strain>
    </source>
</reference>
<feature type="region of interest" description="Disordered" evidence="2">
    <location>
        <begin position="2969"/>
        <end position="3011"/>
    </location>
</feature>
<sequence>MQRRVVLPHVELQRDLRELQGLIAQVSHSVEGAVEGAWSEAYARAMATFGTGAGADQIKALTDTAEQLARYGEKTRADAAYYKNMIVIQLNLFLVEWSLIMAMAVWNPFGALAEQAVLRATYRAVLRSLIFRFLAGLAAQEVLNVGLAAATHEFAKWLTSEQGYVLEDSDELLKQAVGFGALQGVFGAFVPFVGGALGGLLGKAFGRDVAGALRRAVDDALAEAPPLSPGSAARPVAADFGRDLAGRTVNLARVLREVRPGAVSDEVFTGVGDVFARELGAVMGDAAARRVGEDWARAFARSFGGRGMEAALAVPLRALPWNMDALRRVLSQDVARVFAADFARKVASLAGEAALWGGAMNLAEGTYNAITTGQFSTSVASFTSGAFGALLGHAGAHLGGKAGWKLRSALGLGSTPTVSTAGAGGAGGAGAGGVNALPGPGHPLLRPTGELRFTPPRTVSDGLPSYYRPGSDERPQATTAHTAASSQAGVRAGAHLGTDAQAAVGADTGIAWPDVAPMPGSVTAVPGGHTAGGVTPAGPSVRWEEFQRQRDAAYHGRLAVAEATRGAVEGRLDAAREEFTRQDVFGGGHLPQDETGHEQVRDAYRTQVREQLDVLAARAGGFDRITPEQQRQVVEQAAADLPRMWEQVAQRHRHEELFQERFERAVADYRRQDLFGGRYLVEGEPAAGVHENITAAERRIREQEVLQEAREGRPPVTLHQLRTRLETSYRQAAQDAYRAGGPDTPAARRELDAHLARVYDELPRQIRDLGVRERQVGQELGAFDTLVERRGIRHELPNPVVLERARADLAEQLRTAHAVLRERHGDGGLFEDRWQQHVRETTSARALEQRLQYAEVREERMRQARDLFHRAADAFEDSVAQGAPLGEAGRERLAAAFDKDVERAVDADWFGHQGHHDFRRPPRPEDADAQDTAGLAAGDAVPSRPFKDSLDALHADLPRRMVHESERQTVLERAGQDFHALAGHPDSPAHHYDVDEPALERLGEEFRSDTLRVHDRIQTDADPTLRPAGEEELTAWLRHEARHENAFQQAFTTARTTPLPAPRDSGTRGGAPDTGSPRPATQSGPAADARSGTGPSDTPAPALPTTSDPHLPTPTRPTEPTAERTTESTVERPPVVDAGNAPRTETAERAAGDGTRQRTATPVEDRPADRAAEDAYAVMAGAPVRTQSAASHPTVPTERTTAEPDTAAVMPATSQATAGRSRWRELALTSPDDASLLQVHVRGELQRLGHTVTGPLSTAVAQHYDELDPAWDTHPVQRRAAAVAHRIATGDHLPLSRWHELTRNEPDRASALRVLATVELQQAQYPTMPLTAEDFAHAYDRLADTWHTQPLGDQATALAHRIRTGTDLPPHALPPTTPGRAGAVLDHDHAQRLALTVRAELAAAGHPAQDLTPARTLLLHHFLDPAWHTTTPGHQAEAVARWIRTETRPGPPAQTRTTPARPATTSAPALLATGTSTTQAPPAASGAAPLATGTSAETSTEASVAGSRGEAPAREYDRFLIEEVRREFRTLHPDGIVPPPTDADIRMAGGILPERPGRVTLRQRGEEIAQFLLTGDKVRFLGGANSAETELLRQLIVTNGPELLAGTKLAQHPSGAKVVMEVSAVRDQAGRLYLPGSEGAAQASTVQLFIPEIVLPPLGVLPGEHSRVAAEDGMRLLQGVQQALRNAAPSVSGRPVSLASVLPPRWTVTDAGRRIYLGNTVHGAEQRTYTQFTIGVPVAALAAVHETALEHLTYRMLAPLMHSARRFADRLAAVYAAARIGRPVTPGQVPFLASSVAGLEELRGYGWLLYAHGAAVPAAKRLYAGTLTKNLLVAASRNSFALIRSSLHPDLRAFLAHADRQAQVVDLFLTEFDDFLARRRNTDRRGVDGTRHILEDGLTGAAERTVGEYLDTMLADIPAEDQVSQYEGVGMRDYPLDTHDGAFPDGLVLLELRQFGGDENQQTDEEVRTAFTGLVRVARQAYEEAGRLRSQAATHPAVPGVVLDHPLVSVLTTVFERTAEVYVPVPGRRAPVQLLPGTEVRQLASMVALFALGGPLPSDVEQAMGALAQRTRQALTSTTAPEQARRLEHVVAAAEYAQAHLQAVTALNNGLRRPATAAEITTAAALGSALGRPATPAETVAVTAVMQSLPQDVRGNVSEHQTLTAYQTYFQSHGGDPSSPQAHQDAVRYAGAVLTGSRRTQSSSLAAMLGGSRDAGTDPLAEQWPLGRSFTSAGPRTDGTPPARVPVDRDSAMADAARRPGEWHVITQPHPHSSAGFSYRVHSDGRIRLPEGTELPPGPWVPYGHDFVLDHPDAPLYLLRGDSGWIGRPDNAETVRSILKPEVWYHLIPGPDGLVLVPDEEAATDQTVHISVPLIAEAPAAEAAGTAGSAVEVPATATAAAVDARGAVPLPEIDEHLHLEVRREYARLRPDAVPPSAAAIRAAVGALVEEHRRTTTRQRAEAIAQSMIARGGRRGLSGGMKGDELETGFAAYRVRDGEFVPETLPYKEILVVRDTLVLVADHRTDPQGTKRSIVEIATAPYRILEGERTGFHGDMVMEHIDDVFRRLEGGGPLGAMFPASDGFWVTPEYADLHFRAFTKGVYAQFNVGVSYVALPDFLRSVKEYSLRQPNRETGTDNLVAGELFADRVAEWFAGPRVRPVGDAGLPQGTPPHARALHGYLDLVYLHTAGAVLDRIRRLNLNKNEVPVLARTPFHEVRATLPQDVKDFLEANASRISGLFDDVVKATNPWVVRHVGVGGSVLDLPPQQGNPPFRLYLDNALRERPERFVSQRDLFGGLNELGLDYNGPDPKVARLVLEIRRVGTGIDGRQDVTRKGRLVEDWVREAEADAARVAAPHPAPAARQPGDESMDALVQVFQRQLAVTAPRRRRLPPVPQAGPLRTAAVPSGSVGHDAESVRRAVNGIINQSTWPYGDISLPTIEHYLHHHASLWRNQPEGVVSARIATMIRDRGRFGDPNLRSAPPGPVDNGPDGTGTSARQSVDALTGGPVDSGSAGVDVEFATAVREEPLLAGLGPEVVRRALEIRQGVGGARMGIGADAAEARTRWWRGVSEVAQELGTHGEAGALATAERLAAEESAAEQGAAGARGAGRVGLAGGAPARRQQSTGQARQGSQSDQVAVPQSLKARVDAGLRGVAVAPARAGQVLRVVEAAARVEGSWHEEWPVEQVATVVAARSWTVQEHGATIQALTRPGRLHVAEVAAAKPLLAELMHRHPTLLEVLTDAHKMLQYMSTLSDWVLTSYHNMPAAVGGLLIEQDGRRPLVEAIEGGHRSVQFLLGSPGMTVVLDNRVALIKAVAGASPAAWAVMTNPRLAKALVETHKQNGDAYTRTFGTEWALSAALYEPRDIDYTGLLSNLDFRRRLQQHADQAVLLVNAPRLLAAAIDNPDVTDVLARGWETFKDVLEDVPAFADRLAGRMEWLRAAAENHAVAQVLSLEPGHFDTVGDEELEQALRRAEAPALPGPGQAVVSGQAPAGSPLERARAANPGLAALLAREPHLTGVLESDRELADTLARYPNLLFWPHHFRRLLTDRGTDLRPRVREGSPLLAPLMLVGALRHRDLREWFAGPVEGLTPEQLVTLPASDPRRKAARDAAADHEVAQMLYLTPTHGQVLRLFAPTFVARSVRIFRERPSDERALQNVRRPGYSLAVAAAADLSVFFEVVLRDEAALLRLAGDQAEMLQHLGGKAIANLLPYPGLVKELAARPSVDISYQHWRMLFDNKALLETLSGDLSLLNLLASAPAVFAEAIARPGFVEAVKSDKLRDAVAQARAAKKKGRAGWAAPLMAVVADESLTGEPLLFAEGILVEPLALRLAELWHLHPDTDPDKFEQAAISPERLQHFLTVHEVVRADKELFEAARKSKALGAALYNDGDLLYLLIDRPALLPRLLDRSSGLLGLLYLVAGLSGALRTNDAFYRLLLDSRSVVQQMVVQPMWAKEFIANRELPRLFGNAEAWMTVRPSPTLRPLVTLSESLARAFADNAPVVEELSAVDAGPLLAVLNQLDTSPGKTAVVDLAASGVALVRWLKRNPQAVARLVAVPQVVAGVVAHAGVFTGERLVERFMAAGELHTALEAHPAVAGVVLGDVELLETALSSPGMVAAAAADPGVLRLLERHPAVRGLVRSGADAAGLVLGSAQMRRALGAVPQLAEALAESSRLRADVGRAPWTVGVLERNHRMVVDARENGVLWRAVVASEVLAGALSPRARRQLTGLVAFLQERRGFAERFLGTPELLDLAAVGGSALADGLRRLERERPAVIEQSSGAEVAREVEAVMAPASAAADTGTPTTAHGHGMHSTAVSGQAARAGRGKGTARSVAGKAGVKGGGGRAGAVRRAGAEEVWAEALVSRPEAVELLLDAGNAEVLRGLGERPEFLALLLNSDIADNVAVDPGRWREYAFDDFLASGGGEFRSFEEDFQAHLDQVAVVLEGDQRERVRAESLPVWQGLWEERERRAAEEAAVVAERLAGVRVNDPSTWTHSGRVVFAEPRLGEYLDEDDVAALGRAASGELRPREGRYGLHQGLHVHLRYGSWGASFVFVVGADGRVDLLVTGIATKRLGNDYVWGGGDATAGALDAGVVFNHEVMRASREMLERERARQEASAVAGAAGEAGKGKQKAAARGNQPETARESASAGRAGNRPGGDVGLAALARLLGDYHDAVGAQRAGQVQGGRAQAQTQNALDRAVNELAALGLPVKGSVQVRMAATRQSMTEGLQKAYADAVRADQLGTAQRLARALAFHGMPTPAVQREDTGSAGTRADGPAADGTADRTGAAFTPLSASDEDVRAIHYLGASEEFERRLADHIMTGMPAVRDHIRELTEAAWWYVWHKKPERLTAFGRNAPAVPGAVGTDLTVLAATVREGNLRELVSMLTALVGTSGILRFEHPPELQAQRTQREQGEKRRTAQRPDEVRPPLSAAERAFAVLRGGDGRERLRWVRGENHTRLPFAGELHQRSKETGGLVSTGLSGNTWNLLAVARYVARKTGFPVDMATVRLAAVGVLVGVGHHTMHEVMLTAQMWDQTQGGDHGLDYDDDARRYRRLAPLTEEELRRHVALDGLFPDEHAGLPGSTATLTTAAGEGGAPTGHAEAAWPNGELLRGLGGVLPEWSRRLLGILPGASRDGLGSHVPSARPLDTAARAAGQDTADASAADAVRDAETAAGLSDEPPRVDYQLIHPQDRRKVVESRPGETLWHFSSQPPEVVFAHGFSGRDVQNMLSTRQWTTQNDASQFIATTRDSGLWFMNRRYRYEIQPWRNSDPTGVDVVATLDRQGLPSLATEDEVAFVGRIDPAAFVRVVDRQTGLTGTWDAASGQVVWAHGHSWPVSTPAPRVAVVPFAQGEKSLSPATMALIAGLAAQAVADAVTGRAHRLAHTVVDVTGFGNGRSRLLGSGAAGAERTAQTRADTVAEFLRDRIAAELTAAGRAAGGVTAADFTVNAVGRGSAGDPVLATVGGDERQRLRSAVIRVRHRYDAGTGPYPGGVSDLAPRVGYGLVADERIGIRADAERPGPTRPSGPGAVMGSGEVVTDRWRRLPEPSAPEPFVLSADSDGRWRLERARRSGERTDVGYTWTWHEGTPGAAPVLHMVRRVRLVAAGGAGEAELDRVRQGLAHGVERYLNEPGHRLPALGNITPHHGDGAEAGPLLRVSARFVEDQETAHGVVEVRPGLPAEGYGMNQLTWFADVHPVAYVHEFVHGLGVRDADAQEPGTSLMGRLYGADPDVFTLTGNDLRQIAEVYAPYAHPTARTADTGPAGQAAGTVPGASADAGESMASGPPRTQGDAAAGTRGGTAAQEARPQAGTVRET</sequence>
<feature type="compositionally biased region" description="Low complexity" evidence="2">
    <location>
        <begin position="4620"/>
        <end position="4630"/>
    </location>
</feature>
<feature type="region of interest" description="Disordered" evidence="2">
    <location>
        <begin position="449"/>
        <end position="489"/>
    </location>
</feature>
<feature type="region of interest" description="Disordered" evidence="2">
    <location>
        <begin position="3479"/>
        <end position="3498"/>
    </location>
</feature>
<feature type="non-terminal residue" evidence="5">
    <location>
        <position position="5824"/>
    </location>
</feature>
<evidence type="ECO:0000313" key="5">
    <source>
        <dbReference type="EMBL" id="NEC37891.1"/>
    </source>
</evidence>
<feature type="region of interest" description="Disordered" evidence="2">
    <location>
        <begin position="4766"/>
        <end position="4791"/>
    </location>
</feature>
<keyword evidence="3" id="KW-0472">Membrane</keyword>
<evidence type="ECO:0000256" key="3">
    <source>
        <dbReference type="SAM" id="Phobius"/>
    </source>
</evidence>
<dbReference type="EMBL" id="JAAGMQ010000956">
    <property type="protein sequence ID" value="NEC37891.1"/>
    <property type="molecule type" value="Genomic_DNA"/>
</dbReference>
<organism evidence="5 6">
    <name type="scientific">Streptomyces rubrogriseus</name>
    <dbReference type="NCBI Taxonomy" id="194673"/>
    <lineage>
        <taxon>Bacteria</taxon>
        <taxon>Bacillati</taxon>
        <taxon>Actinomycetota</taxon>
        <taxon>Actinomycetes</taxon>
        <taxon>Kitasatosporales</taxon>
        <taxon>Streptomycetaceae</taxon>
        <taxon>Streptomyces</taxon>
        <taxon>Streptomyces violaceoruber group</taxon>
    </lineage>
</organism>
<dbReference type="Proteomes" id="UP000475666">
    <property type="component" value="Unassembled WGS sequence"/>
</dbReference>
<feature type="region of interest" description="Disordered" evidence="2">
    <location>
        <begin position="4907"/>
        <end position="4934"/>
    </location>
</feature>
<evidence type="ECO:0000256" key="2">
    <source>
        <dbReference type="SAM" id="MobiDB-lite"/>
    </source>
</evidence>
<feature type="region of interest" description="Disordered" evidence="2">
    <location>
        <begin position="5157"/>
        <end position="5189"/>
    </location>
</feature>
<evidence type="ECO:0000259" key="4">
    <source>
        <dbReference type="Pfam" id="PF22596"/>
    </source>
</evidence>
<dbReference type="InterPro" id="IPR054695">
    <property type="entry name" value="Pierisin-like_dom"/>
</dbReference>
<keyword evidence="1" id="KW-0175">Coiled coil</keyword>
<feature type="region of interest" description="Disordered" evidence="2">
    <location>
        <begin position="2228"/>
        <end position="2247"/>
    </location>
</feature>
<feature type="compositionally biased region" description="Low complexity" evidence="2">
    <location>
        <begin position="3092"/>
        <end position="3103"/>
    </location>
</feature>
<proteinExistence type="predicted"/>
<comment type="caution">
    <text evidence="5">The sequence shown here is derived from an EMBL/GenBank/DDBJ whole genome shotgun (WGS) entry which is preliminary data.</text>
</comment>
<accession>A0A6G3TPG4</accession>
<name>A0A6G3TPG4_9ACTN</name>
<feature type="compositionally biased region" description="Low complexity" evidence="2">
    <location>
        <begin position="5157"/>
        <end position="5173"/>
    </location>
</feature>
<feature type="compositionally biased region" description="Basic and acidic residues" evidence="2">
    <location>
        <begin position="4916"/>
        <end position="4934"/>
    </location>
</feature>
<feature type="region of interest" description="Disordered" evidence="2">
    <location>
        <begin position="5764"/>
        <end position="5824"/>
    </location>
</feature>
<keyword evidence="3" id="KW-1133">Transmembrane helix</keyword>
<keyword evidence="3" id="KW-0812">Transmembrane</keyword>
<feature type="region of interest" description="Disordered" evidence="2">
    <location>
        <begin position="2200"/>
        <end position="2219"/>
    </location>
</feature>
<feature type="region of interest" description="Disordered" evidence="2">
    <location>
        <begin position="2889"/>
        <end position="2910"/>
    </location>
</feature>
<feature type="compositionally biased region" description="Basic and acidic residues" evidence="2">
    <location>
        <begin position="1121"/>
        <end position="1130"/>
    </location>
</feature>
<feature type="region of interest" description="Disordered" evidence="2">
    <location>
        <begin position="1052"/>
        <end position="1169"/>
    </location>
</feature>
<feature type="compositionally biased region" description="Low complexity" evidence="2">
    <location>
        <begin position="5796"/>
        <end position="5815"/>
    </location>
</feature>
<dbReference type="SUPFAM" id="SSF56399">
    <property type="entry name" value="ADP-ribosylation"/>
    <property type="match status" value="1"/>
</dbReference>
<feature type="coiled-coil region" evidence="1">
    <location>
        <begin position="802"/>
        <end position="864"/>
    </location>
</feature>
<dbReference type="RefSeq" id="WP_164278636.1">
    <property type="nucleotide sequence ID" value="NZ_JAAGMQ010000956.1"/>
</dbReference>
<feature type="compositionally biased region" description="Low complexity" evidence="2">
    <location>
        <begin position="1475"/>
        <end position="1507"/>
    </location>
</feature>
<feature type="compositionally biased region" description="Polar residues" evidence="2">
    <location>
        <begin position="3122"/>
        <end position="3136"/>
    </location>
</feature>
<feature type="region of interest" description="Disordered" evidence="2">
    <location>
        <begin position="1475"/>
        <end position="1511"/>
    </location>
</feature>
<feature type="transmembrane region" description="Helical" evidence="3">
    <location>
        <begin position="86"/>
        <end position="106"/>
    </location>
</feature>